<dbReference type="InterPro" id="IPR020472">
    <property type="entry name" value="WD40_PAC1"/>
</dbReference>
<feature type="repeat" description="WD" evidence="15">
    <location>
        <begin position="488"/>
        <end position="529"/>
    </location>
</feature>
<dbReference type="PRINTS" id="PR01407">
    <property type="entry name" value="BUTYPHLNCDUF"/>
</dbReference>
<dbReference type="InterPro" id="IPR001680">
    <property type="entry name" value="WD40_rpt"/>
</dbReference>
<dbReference type="InterPro" id="IPR013320">
    <property type="entry name" value="ConA-like_dom_sf"/>
</dbReference>
<keyword evidence="9 16" id="KW-1133">Transmembrane helix</keyword>
<dbReference type="Pfam" id="PF00400">
    <property type="entry name" value="WD40"/>
    <property type="match status" value="6"/>
</dbReference>
<dbReference type="GO" id="GO:0005840">
    <property type="term" value="C:ribosome"/>
    <property type="evidence" value="ECO:0007669"/>
    <property type="project" value="UniProtKB-KW"/>
</dbReference>
<dbReference type="Gene3D" id="2.60.120.920">
    <property type="match status" value="1"/>
</dbReference>
<evidence type="ECO:0000256" key="6">
    <source>
        <dbReference type="ARBA" id="ARBA00022729"/>
    </source>
</evidence>
<dbReference type="PROSITE" id="PS50188">
    <property type="entry name" value="B302_SPRY"/>
    <property type="match status" value="1"/>
</dbReference>
<feature type="signal peptide" evidence="17">
    <location>
        <begin position="1"/>
        <end position="17"/>
    </location>
</feature>
<keyword evidence="12" id="KW-0687">Ribonucleoprotein</keyword>
<dbReference type="PROSITE" id="PS00678">
    <property type="entry name" value="WD_REPEATS_1"/>
    <property type="match status" value="3"/>
</dbReference>
<evidence type="ECO:0000256" key="3">
    <source>
        <dbReference type="ARBA" id="ARBA00007591"/>
    </source>
</evidence>
<gene>
    <name evidence="20" type="ORF">PECUL_23A062622</name>
</gene>
<keyword evidence="6 17" id="KW-0732">Signal</keyword>
<accession>A0AAD1SY09</accession>
<dbReference type="SUPFAM" id="SSF48726">
    <property type="entry name" value="Immunoglobulin"/>
    <property type="match status" value="2"/>
</dbReference>
<proteinExistence type="inferred from homology"/>
<dbReference type="InterPro" id="IPR003599">
    <property type="entry name" value="Ig_sub"/>
</dbReference>
<dbReference type="Gene3D" id="2.130.10.10">
    <property type="entry name" value="YVTN repeat-like/Quinoprotein amine dehydrogenase"/>
    <property type="match status" value="1"/>
</dbReference>
<feature type="domain" description="Ig-like" evidence="19">
    <location>
        <begin position="140"/>
        <end position="229"/>
    </location>
</feature>
<feature type="repeat" description="WD" evidence="15">
    <location>
        <begin position="530"/>
        <end position="562"/>
    </location>
</feature>
<dbReference type="InterPro" id="IPR019775">
    <property type="entry name" value="WD40_repeat_CS"/>
</dbReference>
<dbReference type="PANTHER" id="PTHR19868">
    <property type="entry name" value="RECEPTOR FOR ACTIVATED PROTEIN KINASE C RACK1"/>
    <property type="match status" value="1"/>
</dbReference>
<keyword evidence="10" id="KW-0175">Coiled coil</keyword>
<dbReference type="Pfam" id="PF00622">
    <property type="entry name" value="SPRY"/>
    <property type="match status" value="1"/>
</dbReference>
<feature type="domain" description="B30.2/SPRY" evidence="18">
    <location>
        <begin position="278"/>
        <end position="471"/>
    </location>
</feature>
<keyword evidence="7" id="KW-0677">Repeat</keyword>
<dbReference type="FunFam" id="2.130.10.10:FF:001252">
    <property type="entry name" value="Receptor of activated protein C kinase 1"/>
    <property type="match status" value="1"/>
</dbReference>
<dbReference type="InterPro" id="IPR007110">
    <property type="entry name" value="Ig-like_dom"/>
</dbReference>
<keyword evidence="20" id="KW-0418">Kinase</keyword>
<evidence type="ECO:0000259" key="19">
    <source>
        <dbReference type="PROSITE" id="PS50835"/>
    </source>
</evidence>
<evidence type="ECO:0000256" key="1">
    <source>
        <dbReference type="ARBA" id="ARBA00004479"/>
    </source>
</evidence>
<feature type="repeat" description="WD" evidence="15">
    <location>
        <begin position="573"/>
        <end position="616"/>
    </location>
</feature>
<dbReference type="InterPro" id="IPR045223">
    <property type="entry name" value="RACK1-like"/>
</dbReference>
<feature type="repeat" description="WD" evidence="15">
    <location>
        <begin position="617"/>
        <end position="658"/>
    </location>
</feature>
<dbReference type="Gene3D" id="2.60.40.10">
    <property type="entry name" value="Immunoglobulins"/>
    <property type="match status" value="2"/>
</dbReference>
<feature type="transmembrane region" description="Helical" evidence="16">
    <location>
        <begin position="239"/>
        <end position="262"/>
    </location>
</feature>
<keyword evidence="20" id="KW-0808">Transferase</keyword>
<dbReference type="FunFam" id="2.60.40.10:FF:000208">
    <property type="entry name" value="Butyrophilin subfamily 1 member A1"/>
    <property type="match status" value="1"/>
</dbReference>
<dbReference type="PROSITE" id="PS50082">
    <property type="entry name" value="WD_REPEATS_2"/>
    <property type="match status" value="5"/>
</dbReference>
<dbReference type="SMART" id="SM00589">
    <property type="entry name" value="PRY"/>
    <property type="match status" value="1"/>
</dbReference>
<feature type="repeat" description="WD" evidence="15">
    <location>
        <begin position="716"/>
        <end position="746"/>
    </location>
</feature>
<dbReference type="GO" id="GO:0016020">
    <property type="term" value="C:membrane"/>
    <property type="evidence" value="ECO:0007669"/>
    <property type="project" value="UniProtKB-SubCell"/>
</dbReference>
<dbReference type="Pfam" id="PF07686">
    <property type="entry name" value="V-set"/>
    <property type="match status" value="1"/>
</dbReference>
<dbReference type="InterPro" id="IPR036322">
    <property type="entry name" value="WD40_repeat_dom_sf"/>
</dbReference>
<dbReference type="InterPro" id="IPR013783">
    <property type="entry name" value="Ig-like_fold"/>
</dbReference>
<dbReference type="EMBL" id="OW240920">
    <property type="protein sequence ID" value="CAH2314614.1"/>
    <property type="molecule type" value="Genomic_DNA"/>
</dbReference>
<comment type="similarity">
    <text evidence="2">Belongs to the WD repeat G protein beta family. Ribosomal protein RACK1 subfamily.</text>
</comment>
<evidence type="ECO:0000256" key="2">
    <source>
        <dbReference type="ARBA" id="ARBA00007253"/>
    </source>
</evidence>
<dbReference type="SMART" id="SM00449">
    <property type="entry name" value="SPRY"/>
    <property type="match status" value="1"/>
</dbReference>
<dbReference type="InterPro" id="IPR036179">
    <property type="entry name" value="Ig-like_dom_sf"/>
</dbReference>
<dbReference type="InterPro" id="IPR001870">
    <property type="entry name" value="B30.2/SPRY"/>
</dbReference>
<comment type="similarity">
    <text evidence="3">Belongs to the immunoglobulin superfamily. BTN/MOG family.</text>
</comment>
<dbReference type="Pfam" id="PF22705">
    <property type="entry name" value="C2-set_3"/>
    <property type="match status" value="1"/>
</dbReference>
<dbReference type="PRINTS" id="PR00320">
    <property type="entry name" value="GPROTEINBRPT"/>
</dbReference>
<evidence type="ECO:0000256" key="14">
    <source>
        <dbReference type="ARBA" id="ARBA00035297"/>
    </source>
</evidence>
<keyword evidence="8" id="KW-0689">Ribosomal protein</keyword>
<comment type="subcellular location">
    <subcellularLocation>
        <location evidence="1">Membrane</location>
        <topology evidence="1">Single-pass type I membrane protein</topology>
    </subcellularLocation>
</comment>
<dbReference type="GO" id="GO:0045182">
    <property type="term" value="F:translation regulator activity"/>
    <property type="evidence" value="ECO:0007669"/>
    <property type="project" value="InterPro"/>
</dbReference>
<dbReference type="InterPro" id="IPR003877">
    <property type="entry name" value="SPRY_dom"/>
</dbReference>
<dbReference type="PROSITE" id="PS50294">
    <property type="entry name" value="WD_REPEATS_REGION"/>
    <property type="match status" value="5"/>
</dbReference>
<feature type="domain" description="Ig-like" evidence="19">
    <location>
        <begin position="14"/>
        <end position="131"/>
    </location>
</feature>
<dbReference type="SUPFAM" id="SSF49899">
    <property type="entry name" value="Concanavalin A-like lectins/glucanases"/>
    <property type="match status" value="1"/>
</dbReference>
<dbReference type="SUPFAM" id="SSF50978">
    <property type="entry name" value="WD40 repeat-like"/>
    <property type="match status" value="1"/>
</dbReference>
<dbReference type="InterPro" id="IPR013106">
    <property type="entry name" value="Ig_V-set"/>
</dbReference>
<dbReference type="InterPro" id="IPR043136">
    <property type="entry name" value="B30.2/SPRY_sf"/>
</dbReference>
<evidence type="ECO:0000256" key="10">
    <source>
        <dbReference type="ARBA" id="ARBA00023054"/>
    </source>
</evidence>
<dbReference type="Pfam" id="PF13765">
    <property type="entry name" value="PRY"/>
    <property type="match status" value="1"/>
</dbReference>
<dbReference type="InterPro" id="IPR015943">
    <property type="entry name" value="WD40/YVTN_repeat-like_dom_sf"/>
</dbReference>
<feature type="chain" id="PRO_5042100705" description="Small ribosomal subunit protein RACK1" evidence="17">
    <location>
        <begin position="18"/>
        <end position="746"/>
    </location>
</feature>
<keyword evidence="11 16" id="KW-0472">Membrane</keyword>
<evidence type="ECO:0000256" key="11">
    <source>
        <dbReference type="ARBA" id="ARBA00023136"/>
    </source>
</evidence>
<evidence type="ECO:0000256" key="7">
    <source>
        <dbReference type="ARBA" id="ARBA00022737"/>
    </source>
</evidence>
<evidence type="ECO:0000256" key="12">
    <source>
        <dbReference type="ARBA" id="ARBA00023274"/>
    </source>
</evidence>
<evidence type="ECO:0000313" key="21">
    <source>
        <dbReference type="Proteomes" id="UP001295444"/>
    </source>
</evidence>
<evidence type="ECO:0000256" key="5">
    <source>
        <dbReference type="ARBA" id="ARBA00022692"/>
    </source>
</evidence>
<evidence type="ECO:0000256" key="4">
    <source>
        <dbReference type="ARBA" id="ARBA00022574"/>
    </source>
</evidence>
<evidence type="ECO:0000256" key="16">
    <source>
        <dbReference type="SAM" id="Phobius"/>
    </source>
</evidence>
<organism evidence="20 21">
    <name type="scientific">Pelobates cultripes</name>
    <name type="common">Western spadefoot toad</name>
    <dbReference type="NCBI Taxonomy" id="61616"/>
    <lineage>
        <taxon>Eukaryota</taxon>
        <taxon>Metazoa</taxon>
        <taxon>Chordata</taxon>
        <taxon>Craniata</taxon>
        <taxon>Vertebrata</taxon>
        <taxon>Euteleostomi</taxon>
        <taxon>Amphibia</taxon>
        <taxon>Batrachia</taxon>
        <taxon>Anura</taxon>
        <taxon>Pelobatoidea</taxon>
        <taxon>Pelobatidae</taxon>
        <taxon>Pelobates</taxon>
    </lineage>
</organism>
<evidence type="ECO:0000313" key="20">
    <source>
        <dbReference type="EMBL" id="CAH2314614.1"/>
    </source>
</evidence>
<keyword evidence="21" id="KW-1185">Reference proteome</keyword>
<dbReference type="GO" id="GO:0043022">
    <property type="term" value="F:ribosome binding"/>
    <property type="evidence" value="ECO:0007669"/>
    <property type="project" value="InterPro"/>
</dbReference>
<evidence type="ECO:0000256" key="17">
    <source>
        <dbReference type="SAM" id="SignalP"/>
    </source>
</evidence>
<dbReference type="AlphaFoldDB" id="A0AAD1SY09"/>
<sequence>MERALIYLTVILTPVTAASFQVLTKDKLLLADVGTDINLPCLLSPSMSVDGLDVRWFHNIFNHVVFLLKGGREDRQLQISEFRGRVSLSGGPDTGNLTLTLNKVVITDAGKYHCFVENRSSSEDYEEAFMELRVVGVGKPPLVEVALKDNLVHLTCSSSGWFPEPTMHWKKDMEDIDLGIQEVTFNEENNELFLIKNDILLKDSYDGSLYCGVTHPVTGKEIGTYVKISEDIFPRLSSWAIGFSLLLAVLLIGSAVAVWYFISYRKDQEIKNRTYERQLVLLEQEIEWRKVSVYKEPILFDHETVFHGLLISPDSRCISAAENFEVLADNPKRFDTEPCVLATPLFNSGIHYWETEIQERTGPFWSLGIARETVRRQGGLRESLENGIWAIRASSEGLTGLSSPPQPITPSQRPQIIGTYLNYEMGIVSFYDARSFECLFYFQENNFGPVYPFYYVGKGVEYVLDYKTVIMWKLTRDETNYGVPQRALRGHSHFVSDVVISSDGQFALSGSWDGTLRLWDLTTGTTTRRFVGHTKDVLSVAFSADNRQIVSGSRDKTIKLWNTLGVCKYTVQEESHSEWVSCVRFSPNSSNPIIVSCGWDKMVKVWNLANCKLKTNHIGHSGYLNTVTVSPDGSLCASGGKDGQAMLWDLNEGKHLYTLDSGDTINALAFSPNRYWLCAATGPSIKIWDLEGKIIVDELKQEVISTSSKAEPPQCTSLAWSADGQTLFAGYTDNLIRVWQVTIGTR</sequence>
<dbReference type="SMART" id="SM00320">
    <property type="entry name" value="WD40"/>
    <property type="match status" value="6"/>
</dbReference>
<dbReference type="InterPro" id="IPR053896">
    <property type="entry name" value="BTN3A2-like_Ig-C"/>
</dbReference>
<evidence type="ECO:0000259" key="18">
    <source>
        <dbReference type="PROSITE" id="PS50188"/>
    </source>
</evidence>
<keyword evidence="13" id="KW-0393">Immunoglobulin domain</keyword>
<dbReference type="GO" id="GO:0016301">
    <property type="term" value="F:kinase activity"/>
    <property type="evidence" value="ECO:0007669"/>
    <property type="project" value="UniProtKB-KW"/>
</dbReference>
<protein>
    <recommendedName>
        <fullName evidence="14">Small ribosomal subunit protein RACK1</fullName>
    </recommendedName>
</protein>
<dbReference type="SMART" id="SM00406">
    <property type="entry name" value="IGv"/>
    <property type="match status" value="1"/>
</dbReference>
<keyword evidence="5 16" id="KW-0812">Transmembrane</keyword>
<dbReference type="SMART" id="SM00409">
    <property type="entry name" value="IG"/>
    <property type="match status" value="2"/>
</dbReference>
<evidence type="ECO:0000256" key="9">
    <source>
        <dbReference type="ARBA" id="ARBA00022989"/>
    </source>
</evidence>
<dbReference type="Proteomes" id="UP001295444">
    <property type="component" value="Chromosome 09"/>
</dbReference>
<evidence type="ECO:0000256" key="15">
    <source>
        <dbReference type="PROSITE-ProRule" id="PRU00221"/>
    </source>
</evidence>
<name>A0AAD1SY09_PELCU</name>
<dbReference type="PROSITE" id="PS50835">
    <property type="entry name" value="IG_LIKE"/>
    <property type="match status" value="2"/>
</dbReference>
<dbReference type="InterPro" id="IPR003879">
    <property type="entry name" value="Butyrophylin_SPRY"/>
</dbReference>
<dbReference type="InterPro" id="IPR006574">
    <property type="entry name" value="PRY"/>
</dbReference>
<dbReference type="CDD" id="cd00200">
    <property type="entry name" value="WD40"/>
    <property type="match status" value="1"/>
</dbReference>
<reference evidence="20" key="1">
    <citation type="submission" date="2022-03" db="EMBL/GenBank/DDBJ databases">
        <authorList>
            <person name="Alioto T."/>
            <person name="Alioto T."/>
            <person name="Gomez Garrido J."/>
        </authorList>
    </citation>
    <scope>NUCLEOTIDE SEQUENCE</scope>
</reference>
<dbReference type="GO" id="GO:1990904">
    <property type="term" value="C:ribonucleoprotein complex"/>
    <property type="evidence" value="ECO:0007669"/>
    <property type="project" value="UniProtKB-KW"/>
</dbReference>
<evidence type="ECO:0000256" key="8">
    <source>
        <dbReference type="ARBA" id="ARBA00022980"/>
    </source>
</evidence>
<keyword evidence="20" id="KW-0675">Receptor</keyword>
<evidence type="ECO:0000256" key="13">
    <source>
        <dbReference type="ARBA" id="ARBA00023319"/>
    </source>
</evidence>
<keyword evidence="4 15" id="KW-0853">WD repeat</keyword>